<dbReference type="Pfam" id="PF17921">
    <property type="entry name" value="Integrase_H2C2"/>
    <property type="match status" value="1"/>
</dbReference>
<evidence type="ECO:0000259" key="1">
    <source>
        <dbReference type="Pfam" id="PF17921"/>
    </source>
</evidence>
<comment type="caution">
    <text evidence="2">The sequence shown here is derived from an EMBL/GenBank/DDBJ whole genome shotgun (WGS) entry which is preliminary data.</text>
</comment>
<dbReference type="Gene3D" id="1.10.340.70">
    <property type="match status" value="1"/>
</dbReference>
<reference evidence="2" key="1">
    <citation type="submission" date="2020-07" db="EMBL/GenBank/DDBJ databases">
        <title>The High-quality genome of the commercially important snow crab, Chionoecetes opilio.</title>
        <authorList>
            <person name="Jeong J.-H."/>
            <person name="Ryu S."/>
        </authorList>
    </citation>
    <scope>NUCLEOTIDE SEQUENCE</scope>
    <source>
        <strain evidence="2">MADBK_172401_WGS</strain>
        <tissue evidence="2">Digestive gland</tissue>
    </source>
</reference>
<keyword evidence="3" id="KW-1185">Reference proteome</keyword>
<dbReference type="InterPro" id="IPR041588">
    <property type="entry name" value="Integrase_H2C2"/>
</dbReference>
<dbReference type="AlphaFoldDB" id="A0A8J5CM56"/>
<dbReference type="EMBL" id="JACEEZ010019650">
    <property type="protein sequence ID" value="KAG0715504.1"/>
    <property type="molecule type" value="Genomic_DNA"/>
</dbReference>
<accession>A0A8J5CM56</accession>
<feature type="domain" description="Integrase zinc-binding" evidence="1">
    <location>
        <begin position="112"/>
        <end position="148"/>
    </location>
</feature>
<name>A0A8J5CM56_CHIOP</name>
<sequence>MMDIDVDPLEIKGTLWSSVATGENEKIQDDLAKNSKITQKKPRSNISVDEYERACRDRFAVENLKFERLIHYLKANKHPEGLTNNEKKQIYRLSSTHQWDATGKTTVVCPSGGHVGQTATQEKISKLYTWKNMTDDIRHYIETCEECHPLETQDPLKQSIKLEEVWKLNEVDVIGEHKFVYAI</sequence>
<proteinExistence type="predicted"/>
<evidence type="ECO:0000313" key="3">
    <source>
        <dbReference type="Proteomes" id="UP000770661"/>
    </source>
</evidence>
<protein>
    <recommendedName>
        <fullName evidence="1">Integrase zinc-binding domain-containing protein</fullName>
    </recommendedName>
</protein>
<gene>
    <name evidence="2" type="ORF">GWK47_001283</name>
</gene>
<organism evidence="2 3">
    <name type="scientific">Chionoecetes opilio</name>
    <name type="common">Atlantic snow crab</name>
    <name type="synonym">Cancer opilio</name>
    <dbReference type="NCBI Taxonomy" id="41210"/>
    <lineage>
        <taxon>Eukaryota</taxon>
        <taxon>Metazoa</taxon>
        <taxon>Ecdysozoa</taxon>
        <taxon>Arthropoda</taxon>
        <taxon>Crustacea</taxon>
        <taxon>Multicrustacea</taxon>
        <taxon>Malacostraca</taxon>
        <taxon>Eumalacostraca</taxon>
        <taxon>Eucarida</taxon>
        <taxon>Decapoda</taxon>
        <taxon>Pleocyemata</taxon>
        <taxon>Brachyura</taxon>
        <taxon>Eubrachyura</taxon>
        <taxon>Majoidea</taxon>
        <taxon>Majidae</taxon>
        <taxon>Chionoecetes</taxon>
    </lineage>
</organism>
<dbReference type="OrthoDB" id="425619at2759"/>
<dbReference type="Proteomes" id="UP000770661">
    <property type="component" value="Unassembled WGS sequence"/>
</dbReference>
<evidence type="ECO:0000313" key="2">
    <source>
        <dbReference type="EMBL" id="KAG0715504.1"/>
    </source>
</evidence>